<evidence type="ECO:0000313" key="7">
    <source>
        <dbReference type="Proteomes" id="UP000636264"/>
    </source>
</evidence>
<dbReference type="InterPro" id="IPR036388">
    <property type="entry name" value="WH-like_DNA-bd_sf"/>
</dbReference>
<dbReference type="Pfam" id="PF03466">
    <property type="entry name" value="LysR_substrate"/>
    <property type="match status" value="1"/>
</dbReference>
<dbReference type="Pfam" id="PF00126">
    <property type="entry name" value="HTH_1"/>
    <property type="match status" value="1"/>
</dbReference>
<dbReference type="EMBL" id="BMIF01000010">
    <property type="protein sequence ID" value="GGA74740.1"/>
    <property type="molecule type" value="Genomic_DNA"/>
</dbReference>
<dbReference type="InterPro" id="IPR036390">
    <property type="entry name" value="WH_DNA-bd_sf"/>
</dbReference>
<dbReference type="PANTHER" id="PTHR30537">
    <property type="entry name" value="HTH-TYPE TRANSCRIPTIONAL REGULATOR"/>
    <property type="match status" value="1"/>
</dbReference>
<name>A0A916RX72_9HYPH</name>
<organism evidence="6 7">
    <name type="scientific">Nitratireductor aestuarii</name>
    <dbReference type="NCBI Taxonomy" id="1735103"/>
    <lineage>
        <taxon>Bacteria</taxon>
        <taxon>Pseudomonadati</taxon>
        <taxon>Pseudomonadota</taxon>
        <taxon>Alphaproteobacteria</taxon>
        <taxon>Hyphomicrobiales</taxon>
        <taxon>Phyllobacteriaceae</taxon>
        <taxon>Nitratireductor</taxon>
    </lineage>
</organism>
<feature type="domain" description="HTH lysR-type" evidence="5">
    <location>
        <begin position="8"/>
        <end position="65"/>
    </location>
</feature>
<protein>
    <submittedName>
        <fullName evidence="6">Transcriptional regulator</fullName>
    </submittedName>
</protein>
<dbReference type="GO" id="GO:0006351">
    <property type="term" value="P:DNA-templated transcription"/>
    <property type="evidence" value="ECO:0007669"/>
    <property type="project" value="TreeGrafter"/>
</dbReference>
<dbReference type="Gene3D" id="1.10.10.10">
    <property type="entry name" value="Winged helix-like DNA-binding domain superfamily/Winged helix DNA-binding domain"/>
    <property type="match status" value="1"/>
</dbReference>
<reference evidence="6" key="2">
    <citation type="submission" date="2020-09" db="EMBL/GenBank/DDBJ databases">
        <authorList>
            <person name="Sun Q."/>
            <person name="Zhou Y."/>
        </authorList>
    </citation>
    <scope>NUCLEOTIDE SEQUENCE</scope>
    <source>
        <strain evidence="6">CGMCC 1.15320</strain>
    </source>
</reference>
<reference evidence="6" key="1">
    <citation type="journal article" date="2014" name="Int. J. Syst. Evol. Microbiol.">
        <title>Complete genome sequence of Corynebacterium casei LMG S-19264T (=DSM 44701T), isolated from a smear-ripened cheese.</title>
        <authorList>
            <consortium name="US DOE Joint Genome Institute (JGI-PGF)"/>
            <person name="Walter F."/>
            <person name="Albersmeier A."/>
            <person name="Kalinowski J."/>
            <person name="Ruckert C."/>
        </authorList>
    </citation>
    <scope>NUCLEOTIDE SEQUENCE</scope>
    <source>
        <strain evidence="6">CGMCC 1.15320</strain>
    </source>
</reference>
<evidence type="ECO:0000256" key="3">
    <source>
        <dbReference type="ARBA" id="ARBA00023125"/>
    </source>
</evidence>
<keyword evidence="7" id="KW-1185">Reference proteome</keyword>
<evidence type="ECO:0000259" key="5">
    <source>
        <dbReference type="PROSITE" id="PS50931"/>
    </source>
</evidence>
<dbReference type="InterPro" id="IPR005119">
    <property type="entry name" value="LysR_subst-bd"/>
</dbReference>
<dbReference type="Gene3D" id="3.40.190.290">
    <property type="match status" value="1"/>
</dbReference>
<evidence type="ECO:0000256" key="4">
    <source>
        <dbReference type="ARBA" id="ARBA00023163"/>
    </source>
</evidence>
<evidence type="ECO:0000256" key="1">
    <source>
        <dbReference type="ARBA" id="ARBA00009437"/>
    </source>
</evidence>
<gene>
    <name evidence="6" type="ORF">GCM10011385_30950</name>
</gene>
<keyword evidence="2" id="KW-0805">Transcription regulation</keyword>
<dbReference type="PANTHER" id="PTHR30537:SF3">
    <property type="entry name" value="TRANSCRIPTIONAL REGULATORY PROTEIN"/>
    <property type="match status" value="1"/>
</dbReference>
<dbReference type="PROSITE" id="PS50931">
    <property type="entry name" value="HTH_LYSR"/>
    <property type="match status" value="1"/>
</dbReference>
<dbReference type="GO" id="GO:0043565">
    <property type="term" value="F:sequence-specific DNA binding"/>
    <property type="evidence" value="ECO:0007669"/>
    <property type="project" value="TreeGrafter"/>
</dbReference>
<proteinExistence type="inferred from homology"/>
<dbReference type="GO" id="GO:0003700">
    <property type="term" value="F:DNA-binding transcription factor activity"/>
    <property type="evidence" value="ECO:0007669"/>
    <property type="project" value="InterPro"/>
</dbReference>
<dbReference type="SUPFAM" id="SSF46785">
    <property type="entry name" value="Winged helix' DNA-binding domain"/>
    <property type="match status" value="1"/>
</dbReference>
<sequence length="304" mass="33727">MSQPSKNLEWDDMRFFLTVARLGTLSAASVSLKVDHTTVARRISRLETSLNTSLFLRKNSGYELTPAGEKLLTTAEAMEAAMIAAETELGDRNHSLAGVVRIGAPDGFGSYFIAPRLKELCDANPSLEIELVATSRIFNLTKREADIAISLAMPQQGRVVGRKLIDYTLYLYGTDEYLQSTPAIRTPDDLARHRLIGYIEDLLFSPELNYQPKVTANHVPQLRSANLIAQLNAVLAGLGLAVLPAFMAKSFPNLAPVLPGRIKLIRTFYLHLHEDGHRISRIRETADFLIAEVAKNRNLFNPPM</sequence>
<comment type="similarity">
    <text evidence="1">Belongs to the LysR transcriptional regulatory family.</text>
</comment>
<dbReference type="AlphaFoldDB" id="A0A916RX72"/>
<keyword evidence="3" id="KW-0238">DNA-binding</keyword>
<accession>A0A916RX72</accession>
<evidence type="ECO:0000256" key="2">
    <source>
        <dbReference type="ARBA" id="ARBA00023015"/>
    </source>
</evidence>
<dbReference type="Proteomes" id="UP000636264">
    <property type="component" value="Unassembled WGS sequence"/>
</dbReference>
<dbReference type="RefSeq" id="WP_188722004.1">
    <property type="nucleotide sequence ID" value="NZ_BMIF01000010.1"/>
</dbReference>
<dbReference type="InterPro" id="IPR000847">
    <property type="entry name" value="LysR_HTH_N"/>
</dbReference>
<comment type="caution">
    <text evidence="6">The sequence shown here is derived from an EMBL/GenBank/DDBJ whole genome shotgun (WGS) entry which is preliminary data.</text>
</comment>
<keyword evidence="4" id="KW-0804">Transcription</keyword>
<dbReference type="SUPFAM" id="SSF53850">
    <property type="entry name" value="Periplasmic binding protein-like II"/>
    <property type="match status" value="1"/>
</dbReference>
<evidence type="ECO:0000313" key="6">
    <source>
        <dbReference type="EMBL" id="GGA74740.1"/>
    </source>
</evidence>
<dbReference type="InterPro" id="IPR058163">
    <property type="entry name" value="LysR-type_TF_proteobact-type"/>
</dbReference>